<dbReference type="PANTHER" id="PTHR47117:SF10">
    <property type="entry name" value="KINESIN-LIKE PROTEIN KIF1B"/>
    <property type="match status" value="1"/>
</dbReference>
<dbReference type="Gene3D" id="6.10.250.2520">
    <property type="match status" value="1"/>
</dbReference>
<comment type="caution">
    <text evidence="3">The sequence shown here is derived from an EMBL/GenBank/DDBJ whole genome shotgun (WGS) entry which is preliminary data.</text>
</comment>
<feature type="non-terminal residue" evidence="3">
    <location>
        <position position="1"/>
    </location>
</feature>
<sequence>KLIRDLKEEIIKLRELLKNEAGIDISPDGIPASVIPTTTTTVAAGKHPRIKSSSSQSSEDALERLKENQKLMDSLCMSYEEKLKKTEKIMAEREAAFHELGVYSKNDGNAVGIFSPKNSPHLVNLNEDPLMSECLMYFIKDGITR</sequence>
<evidence type="ECO:0000313" key="4">
    <source>
        <dbReference type="Proteomes" id="UP000681967"/>
    </source>
</evidence>
<feature type="region of interest" description="Disordered" evidence="1">
    <location>
        <begin position="44"/>
        <end position="63"/>
    </location>
</feature>
<evidence type="ECO:0000256" key="1">
    <source>
        <dbReference type="SAM" id="MobiDB-lite"/>
    </source>
</evidence>
<dbReference type="EMBL" id="CAJOBH010248350">
    <property type="protein sequence ID" value="CAF5131928.1"/>
    <property type="molecule type" value="Genomic_DNA"/>
</dbReference>
<dbReference type="PANTHER" id="PTHR47117">
    <property type="entry name" value="STAR-RELATED LIPID TRANSFER PROTEIN 9"/>
    <property type="match status" value="1"/>
</dbReference>
<dbReference type="Gene3D" id="2.60.200.20">
    <property type="match status" value="1"/>
</dbReference>
<name>A0A8S3FQ03_9BILA</name>
<accession>A0A8S3FQ03</accession>
<feature type="non-terminal residue" evidence="3">
    <location>
        <position position="145"/>
    </location>
</feature>
<dbReference type="InterPro" id="IPR032405">
    <property type="entry name" value="Kinesin_assoc"/>
</dbReference>
<dbReference type="Proteomes" id="UP000681967">
    <property type="component" value="Unassembled WGS sequence"/>
</dbReference>
<proteinExistence type="predicted"/>
<evidence type="ECO:0000313" key="3">
    <source>
        <dbReference type="EMBL" id="CAF5131928.1"/>
    </source>
</evidence>
<feature type="domain" description="Kinesin-associated" evidence="2">
    <location>
        <begin position="40"/>
        <end position="143"/>
    </location>
</feature>
<gene>
    <name evidence="3" type="ORF">BYL167_LOCUS68656</name>
</gene>
<dbReference type="Pfam" id="PF16183">
    <property type="entry name" value="Kinesin_assoc"/>
    <property type="match status" value="1"/>
</dbReference>
<dbReference type="AlphaFoldDB" id="A0A8S3FQ03"/>
<organism evidence="3 4">
    <name type="scientific">Rotaria magnacalcarata</name>
    <dbReference type="NCBI Taxonomy" id="392030"/>
    <lineage>
        <taxon>Eukaryota</taxon>
        <taxon>Metazoa</taxon>
        <taxon>Spiralia</taxon>
        <taxon>Gnathifera</taxon>
        <taxon>Rotifera</taxon>
        <taxon>Eurotatoria</taxon>
        <taxon>Bdelloidea</taxon>
        <taxon>Philodinida</taxon>
        <taxon>Philodinidae</taxon>
        <taxon>Rotaria</taxon>
    </lineage>
</organism>
<protein>
    <recommendedName>
        <fullName evidence="2">Kinesin-associated domain-containing protein</fullName>
    </recommendedName>
</protein>
<evidence type="ECO:0000259" key="2">
    <source>
        <dbReference type="Pfam" id="PF16183"/>
    </source>
</evidence>
<reference evidence="3" key="1">
    <citation type="submission" date="2021-02" db="EMBL/GenBank/DDBJ databases">
        <authorList>
            <person name="Nowell W R."/>
        </authorList>
    </citation>
    <scope>NUCLEOTIDE SEQUENCE</scope>
</reference>